<dbReference type="KEGG" id="fro:AALO17_15420"/>
<reference evidence="1 3" key="1">
    <citation type="journal article" date="2016" name="Gut Pathog.">
        <title>Whole genome sequencing of "Faecalibaculum rodentium" ALO17, isolated from C57BL/6J laboratory mouse feces.</title>
        <authorList>
            <person name="Lim S."/>
            <person name="Chang D.H."/>
            <person name="Ahn S."/>
            <person name="Kim B.C."/>
        </authorList>
    </citation>
    <scope>NUCLEOTIDE SEQUENCE [LARGE SCALE GENOMIC DNA]</scope>
    <source>
        <strain evidence="1 3">Alo17</strain>
    </source>
</reference>
<evidence type="ECO:0000313" key="3">
    <source>
        <dbReference type="Proteomes" id="UP000069771"/>
    </source>
</evidence>
<evidence type="ECO:0000313" key="2">
    <source>
        <dbReference type="EMBL" id="OLU46027.1"/>
    </source>
</evidence>
<dbReference type="AlphaFoldDB" id="A0A140DVJ9"/>
<evidence type="ECO:0000313" key="4">
    <source>
        <dbReference type="Proteomes" id="UP000186758"/>
    </source>
</evidence>
<dbReference type="Proteomes" id="UP000186758">
    <property type="component" value="Unassembled WGS sequence"/>
</dbReference>
<evidence type="ECO:0000313" key="1">
    <source>
        <dbReference type="EMBL" id="AMK54676.1"/>
    </source>
</evidence>
<protein>
    <submittedName>
        <fullName evidence="1">Uncharacterized protein</fullName>
    </submittedName>
</protein>
<dbReference type="STRING" id="1702221.AALO17_15420"/>
<organism evidence="1 3">
    <name type="scientific">Faecalibaculum rodentium</name>
    <dbReference type="NCBI Taxonomy" id="1702221"/>
    <lineage>
        <taxon>Bacteria</taxon>
        <taxon>Bacillati</taxon>
        <taxon>Bacillota</taxon>
        <taxon>Erysipelotrichia</taxon>
        <taxon>Erysipelotrichales</taxon>
        <taxon>Erysipelotrichaceae</taxon>
        <taxon>Faecalibaculum</taxon>
    </lineage>
</organism>
<gene>
    <name evidence="1" type="ORF">AALO17_15420</name>
    <name evidence="2" type="ORF">BO223_03225</name>
</gene>
<dbReference type="EMBL" id="MPJZ01000039">
    <property type="protein sequence ID" value="OLU46027.1"/>
    <property type="molecule type" value="Genomic_DNA"/>
</dbReference>
<keyword evidence="3" id="KW-1185">Reference proteome</keyword>
<reference evidence="2 4" key="2">
    <citation type="submission" date="2016-11" db="EMBL/GenBank/DDBJ databases">
        <title>Description of two novel members of the family Erysipelotrichaceae: Ileibacterium lipovorans gen. nov., sp. nov. and Dubosiella newyorkensis, gen. nov., sp. nov.</title>
        <authorList>
            <person name="Cox L.M."/>
            <person name="Sohn J."/>
            <person name="Tyrrell K.L."/>
            <person name="Citron D.M."/>
            <person name="Lawson P.A."/>
            <person name="Patel N.B."/>
            <person name="Iizumi T."/>
            <person name="Perez-Perez G.I."/>
            <person name="Goldstein E.J."/>
            <person name="Blaser M.J."/>
        </authorList>
    </citation>
    <scope>NUCLEOTIDE SEQUENCE [LARGE SCALE GENOMIC DNA]</scope>
    <source>
        <strain evidence="2 4">NYU-BL-K8</strain>
    </source>
</reference>
<dbReference type="Proteomes" id="UP000069771">
    <property type="component" value="Chromosome"/>
</dbReference>
<name>A0A140DVJ9_9FIRM</name>
<accession>A0A140DVJ9</accession>
<sequence length="73" mass="8207">MPYLCALNLKKTVPDLFSGSLKDIACRFRKSMAADTGGVSECLKDQLAETEKATASLIHWFCMSVKQPIRMYF</sequence>
<proteinExistence type="predicted"/>
<dbReference type="EMBL" id="CP011391">
    <property type="protein sequence ID" value="AMK54676.1"/>
    <property type="molecule type" value="Genomic_DNA"/>
</dbReference>